<dbReference type="PANTHER" id="PTHR38451">
    <property type="entry name" value="TRNA (ADENINE(22)-N(1))-METHYLTRANSFERASE"/>
    <property type="match status" value="1"/>
</dbReference>
<proteinExistence type="predicted"/>
<dbReference type="AlphaFoldDB" id="A0AAJ0JRW1"/>
<dbReference type="Proteomes" id="UP000033530">
    <property type="component" value="Unassembled WGS sequence"/>
</dbReference>
<comment type="caution">
    <text evidence="1">The sequence shown here is derived from an EMBL/GenBank/DDBJ whole genome shotgun (WGS) entry which is preliminary data.</text>
</comment>
<dbReference type="InterPro" id="IPR029063">
    <property type="entry name" value="SAM-dependent_MTases_sf"/>
</dbReference>
<dbReference type="PIRSF" id="PIRSF018637">
    <property type="entry name" value="TrmK"/>
    <property type="match status" value="1"/>
</dbReference>
<dbReference type="GeneID" id="93793607"/>
<accession>A0AAJ0JRW1</accession>
<dbReference type="Pfam" id="PF04816">
    <property type="entry name" value="TrmK"/>
    <property type="match status" value="1"/>
</dbReference>
<evidence type="ECO:0000313" key="2">
    <source>
        <dbReference type="Proteomes" id="UP000033530"/>
    </source>
</evidence>
<evidence type="ECO:0000313" key="1">
    <source>
        <dbReference type="EMBL" id="KKB26167.1"/>
    </source>
</evidence>
<dbReference type="GO" id="GO:0160105">
    <property type="term" value="F:tRNA (adenine(22)-N1)-methyltransferase activity"/>
    <property type="evidence" value="ECO:0007669"/>
    <property type="project" value="InterPro"/>
</dbReference>
<dbReference type="Gene3D" id="3.40.50.150">
    <property type="entry name" value="Vaccinia Virus protein VP39"/>
    <property type="match status" value="1"/>
</dbReference>
<dbReference type="PANTHER" id="PTHR38451:SF1">
    <property type="entry name" value="TRNA (ADENINE(22)-N(1))-METHYLTRANSFERASE"/>
    <property type="match status" value="1"/>
</dbReference>
<dbReference type="GO" id="GO:0032259">
    <property type="term" value="P:methylation"/>
    <property type="evidence" value="ECO:0007669"/>
    <property type="project" value="UniProtKB-KW"/>
</dbReference>
<organism evidence="1 2">
    <name type="scientific">Staphylococcus carnosus</name>
    <dbReference type="NCBI Taxonomy" id="1281"/>
    <lineage>
        <taxon>Bacteria</taxon>
        <taxon>Bacillati</taxon>
        <taxon>Bacillota</taxon>
        <taxon>Bacilli</taxon>
        <taxon>Bacillales</taxon>
        <taxon>Staphylococcaceae</taxon>
        <taxon>Staphylococcus</taxon>
    </lineage>
</organism>
<dbReference type="InterPro" id="IPR006901">
    <property type="entry name" value="TrmK"/>
</dbReference>
<dbReference type="SUPFAM" id="SSF53335">
    <property type="entry name" value="S-adenosyl-L-methionine-dependent methyltransferases"/>
    <property type="match status" value="1"/>
</dbReference>
<protein>
    <submittedName>
        <fullName evidence="1">tRNA methyltransferase</fullName>
    </submittedName>
</protein>
<reference evidence="1 2" key="1">
    <citation type="submission" date="2015-03" db="EMBL/GenBank/DDBJ databases">
        <title>Draft Genome Sequence of S. carnosus subsp. utilis LTH 7013, Isolated from South Tirolean Ham.</title>
        <authorList>
            <person name="Mueller A."/>
            <person name="Huptas C."/>
            <person name="Wenning M."/>
            <person name="Weiss A."/>
            <person name="Schmidt H."/>
        </authorList>
    </citation>
    <scope>NUCLEOTIDE SEQUENCE [LARGE SCALE GENOMIC DNA]</scope>
    <source>
        <strain evidence="1 2">LTH7013</strain>
    </source>
</reference>
<name>A0AAJ0JRW1_STACA</name>
<keyword evidence="1" id="KW-0808">Transferase</keyword>
<keyword evidence="1" id="KW-0489">Methyltransferase</keyword>
<dbReference type="RefSeq" id="WP_015900430.1">
    <property type="nucleotide sequence ID" value="NZ_BKAO01000002.1"/>
</dbReference>
<dbReference type="Gene3D" id="1.10.287.1890">
    <property type="match status" value="1"/>
</dbReference>
<dbReference type="EMBL" id="LAIU01000001">
    <property type="protein sequence ID" value="KKB26167.1"/>
    <property type="molecule type" value="Genomic_DNA"/>
</dbReference>
<gene>
    <name evidence="1" type="ORF">VV61_01375</name>
</gene>
<sequence>MNSINQRLQKVSQYIKGETIADIGSDHAYLPIYAIKNHLCQFAVAGEVVKGPFEAAKINVKKYGLDNSIDVKLGNGLEVLDQENNIDSITICGMGGPLIASIIEKGKSKLQNHPRLILQSNIQTITLRQALSNINYHIIDESLIEENGHIYEIVVAEYGNQFMDDFDLKFGPILLRQKNNLFTKKWNRELQALEKIKRNLDEDKHFNRLNEINKEIKMVQEVIL</sequence>